<dbReference type="SUPFAM" id="SSF52172">
    <property type="entry name" value="CheY-like"/>
    <property type="match status" value="1"/>
</dbReference>
<gene>
    <name evidence="22" type="ORF">DPQ33_03790</name>
</gene>
<dbReference type="InterPro" id="IPR035965">
    <property type="entry name" value="PAS-like_dom_sf"/>
</dbReference>
<dbReference type="InterPro" id="IPR003594">
    <property type="entry name" value="HATPase_dom"/>
</dbReference>
<keyword evidence="6" id="KW-0808">Transferase</keyword>
<proteinExistence type="predicted"/>
<dbReference type="SUPFAM" id="SSF47226">
    <property type="entry name" value="Histidine-containing phosphotransfer domain, HPT domain"/>
    <property type="match status" value="1"/>
</dbReference>
<evidence type="ECO:0000256" key="5">
    <source>
        <dbReference type="ARBA" id="ARBA00022553"/>
    </source>
</evidence>
<evidence type="ECO:0000256" key="6">
    <source>
        <dbReference type="ARBA" id="ARBA00022679"/>
    </source>
</evidence>
<evidence type="ECO:0000256" key="4">
    <source>
        <dbReference type="ARBA" id="ARBA00022475"/>
    </source>
</evidence>
<dbReference type="Pfam" id="PF02518">
    <property type="entry name" value="HATPase_c"/>
    <property type="match status" value="1"/>
</dbReference>
<feature type="domain" description="Histidine kinase" evidence="17">
    <location>
        <begin position="324"/>
        <end position="560"/>
    </location>
</feature>
<accession>A0A7M3MIU9</accession>
<evidence type="ECO:0000313" key="23">
    <source>
        <dbReference type="Proteomes" id="UP000448292"/>
    </source>
</evidence>
<name>A0A7M3MIU9_9BACT</name>
<evidence type="ECO:0000256" key="9">
    <source>
        <dbReference type="ARBA" id="ARBA00022777"/>
    </source>
</evidence>
<dbReference type="InterPro" id="IPR001789">
    <property type="entry name" value="Sig_transdc_resp-reg_receiver"/>
</dbReference>
<dbReference type="Pfam" id="PF13426">
    <property type="entry name" value="PAS_9"/>
    <property type="match status" value="1"/>
</dbReference>
<dbReference type="SMART" id="SM00387">
    <property type="entry name" value="HATPase_c"/>
    <property type="match status" value="1"/>
</dbReference>
<dbReference type="InterPro" id="IPR013656">
    <property type="entry name" value="PAS_4"/>
</dbReference>
<reference evidence="22 23" key="1">
    <citation type="submission" date="2018-06" db="EMBL/GenBank/DDBJ databases">
        <title>Complete genome of Desulfovibrio indonesiensis P37SLT.</title>
        <authorList>
            <person name="Crispim J.S."/>
            <person name="Vidigal P.M.P."/>
            <person name="Silva L.C.F."/>
            <person name="Laguardia C.N."/>
            <person name="Araujo L.C."/>
            <person name="Dias R.S."/>
            <person name="Sousa M.P."/>
            <person name="Paula S.O."/>
            <person name="Silva C."/>
        </authorList>
    </citation>
    <scope>NUCLEOTIDE SEQUENCE [LARGE SCALE GENOMIC DNA]</scope>
    <source>
        <strain evidence="22 23">P37SLT</strain>
    </source>
</reference>
<dbReference type="InterPro" id="IPR036890">
    <property type="entry name" value="HATPase_C_sf"/>
</dbReference>
<evidence type="ECO:0000259" key="20">
    <source>
        <dbReference type="PROSITE" id="PS50113"/>
    </source>
</evidence>
<keyword evidence="11" id="KW-1133">Transmembrane helix</keyword>
<keyword evidence="4" id="KW-1003">Cell membrane</keyword>
<dbReference type="Proteomes" id="UP000448292">
    <property type="component" value="Unassembled WGS sequence"/>
</dbReference>
<keyword evidence="9" id="KW-0418">Kinase</keyword>
<dbReference type="Pfam" id="PF00072">
    <property type="entry name" value="Response_reg"/>
    <property type="match status" value="1"/>
</dbReference>
<protein>
    <recommendedName>
        <fullName evidence="3">histidine kinase</fullName>
        <ecNumber evidence="3">2.7.13.3</ecNumber>
    </recommendedName>
</protein>
<keyword evidence="13" id="KW-0472">Membrane</keyword>
<feature type="modified residue" description="Phosphohistidine" evidence="14">
    <location>
        <position position="775"/>
    </location>
</feature>
<dbReference type="Gene3D" id="1.10.287.130">
    <property type="match status" value="1"/>
</dbReference>
<dbReference type="FunFam" id="3.30.565.10:FF:000010">
    <property type="entry name" value="Sensor histidine kinase RcsC"/>
    <property type="match status" value="1"/>
</dbReference>
<evidence type="ECO:0000259" key="21">
    <source>
        <dbReference type="PROSITE" id="PS50894"/>
    </source>
</evidence>
<dbReference type="CDD" id="cd00082">
    <property type="entry name" value="HisKA"/>
    <property type="match status" value="1"/>
</dbReference>
<dbReference type="Pfam" id="PF08448">
    <property type="entry name" value="PAS_4"/>
    <property type="match status" value="1"/>
</dbReference>
<keyword evidence="12" id="KW-0902">Two-component regulatory system</keyword>
<sequence>MAKTTRPDENSAPPTSRTALEARIAELERENAELKRSLGHADGQDASPSILCADENRSRFEQEIIESRNIVRSLIDSSDDYFALVDENLCILACNLAWSRANAIHPRQLVGHNILALIPAAVRDTVKSTLQACIREDAPKSFMISVDDRTFDCRVNPIDGGPALPRVFTCSAHDITRLMQAEKLQQEMELRYKTVFDSAGDAIFIHDLQGSFLDANLVFRELLGYNLQQIRQFRLQDLVSRSQNKPDMLGDPETMLTFQVDLCRHDGTSLPLDVSARRITFDNRPALLCIGRDITQRRRVESMLLKAKETAETSVRMQNEFVANISHELRTPLSSIIGITELLTRTELDEAQRRDIDRVAYSARLLLGLINDLLDLSRLESDRFSMASEPFSLLELMREIKNIFLEKVAAKNLNFSYTIDQDVPEYLRGDAMRLKQVLINIVGNAIKFTPTGSIRVRVASADSPDANAGSSSRKISSASETLVPIRFEVADTGIGMSESDLRRIFKRFGQGANTDGKSYGGAGLGLSISRQLIRLMGGDIEAESAPGRGSTFRFAISLPEAPEPEPAEETDQEAELAATAPLRVLLVEDNEINREMIQAMIALDGHEVRTAIDGLDALAALETFTPHVIFMDLKMPNCDGYEATRRIREIPDPVLANTPIIALSAHAQKSADDEWRTMGMDGYLAKPIQLDAMRKALASLAVGSCLPGRCETPPNPVQDEPPVLNLEILRVNMGHNDQLVRLACEKFLSHSDQYIADLESAASLRNRKDVQRLAHSFKSVTGTMGAEQARLESLALEQGAPTEEWTELEDRIARLGELVRGVYTLVAEAPEMTAEKATGSDQMP</sequence>
<dbReference type="SUPFAM" id="SSF55874">
    <property type="entry name" value="ATPase domain of HSP90 chaperone/DNA topoisomerase II/histidine kinase"/>
    <property type="match status" value="1"/>
</dbReference>
<dbReference type="CDD" id="cd00130">
    <property type="entry name" value="PAS"/>
    <property type="match status" value="2"/>
</dbReference>
<comment type="catalytic activity">
    <reaction evidence="1">
        <text>ATP + protein L-histidine = ADP + protein N-phospho-L-histidine.</text>
        <dbReference type="EC" id="2.7.13.3"/>
    </reaction>
</comment>
<dbReference type="SMART" id="SM00448">
    <property type="entry name" value="REC"/>
    <property type="match status" value="1"/>
</dbReference>
<dbReference type="PANTHER" id="PTHR45339:SF1">
    <property type="entry name" value="HYBRID SIGNAL TRANSDUCTION HISTIDINE KINASE J"/>
    <property type="match status" value="1"/>
</dbReference>
<evidence type="ECO:0000256" key="16">
    <source>
        <dbReference type="SAM" id="Coils"/>
    </source>
</evidence>
<dbReference type="NCBIfam" id="TIGR00229">
    <property type="entry name" value="sensory_box"/>
    <property type="match status" value="1"/>
</dbReference>
<dbReference type="SUPFAM" id="SSF47384">
    <property type="entry name" value="Homodimeric domain of signal transducing histidine kinase"/>
    <property type="match status" value="1"/>
</dbReference>
<evidence type="ECO:0000256" key="13">
    <source>
        <dbReference type="ARBA" id="ARBA00023136"/>
    </source>
</evidence>
<keyword evidence="7" id="KW-0812">Transmembrane</keyword>
<dbReference type="CDD" id="cd17546">
    <property type="entry name" value="REC_hyHK_CKI1_RcsC-like"/>
    <property type="match status" value="1"/>
</dbReference>
<feature type="domain" description="Response regulatory" evidence="18">
    <location>
        <begin position="583"/>
        <end position="701"/>
    </location>
</feature>
<dbReference type="InterPro" id="IPR036097">
    <property type="entry name" value="HisK_dim/P_sf"/>
</dbReference>
<comment type="caution">
    <text evidence="22">The sequence shown here is derived from an EMBL/GenBank/DDBJ whole genome shotgun (WGS) entry which is preliminary data.</text>
</comment>
<evidence type="ECO:0000259" key="19">
    <source>
        <dbReference type="PROSITE" id="PS50112"/>
    </source>
</evidence>
<dbReference type="RefSeq" id="WP_144301848.1">
    <property type="nucleotide sequence ID" value="NZ_QMIE01000002.1"/>
</dbReference>
<dbReference type="PROSITE" id="PS50109">
    <property type="entry name" value="HIS_KIN"/>
    <property type="match status" value="1"/>
</dbReference>
<evidence type="ECO:0000256" key="7">
    <source>
        <dbReference type="ARBA" id="ARBA00022692"/>
    </source>
</evidence>
<dbReference type="FunFam" id="1.10.287.130:FF:000001">
    <property type="entry name" value="Two-component sensor histidine kinase"/>
    <property type="match status" value="1"/>
</dbReference>
<dbReference type="InterPro" id="IPR036641">
    <property type="entry name" value="HPT_dom_sf"/>
</dbReference>
<feature type="coiled-coil region" evidence="16">
    <location>
        <begin position="17"/>
        <end position="44"/>
    </location>
</feature>
<dbReference type="GO" id="GO:0005524">
    <property type="term" value="F:ATP binding"/>
    <property type="evidence" value="ECO:0007669"/>
    <property type="project" value="UniProtKB-KW"/>
</dbReference>
<feature type="domain" description="HPt" evidence="21">
    <location>
        <begin position="736"/>
        <end position="836"/>
    </location>
</feature>
<keyword evidence="8" id="KW-0547">Nucleotide-binding</keyword>
<dbReference type="Gene3D" id="3.40.50.2300">
    <property type="match status" value="1"/>
</dbReference>
<dbReference type="InterPro" id="IPR011006">
    <property type="entry name" value="CheY-like_superfamily"/>
</dbReference>
<dbReference type="GO" id="GO:0000155">
    <property type="term" value="F:phosphorelay sensor kinase activity"/>
    <property type="evidence" value="ECO:0007669"/>
    <property type="project" value="InterPro"/>
</dbReference>
<keyword evidence="10" id="KW-0067">ATP-binding</keyword>
<dbReference type="InterPro" id="IPR004358">
    <property type="entry name" value="Sig_transdc_His_kin-like_C"/>
</dbReference>
<feature type="domain" description="PAS" evidence="19">
    <location>
        <begin position="188"/>
        <end position="230"/>
    </location>
</feature>
<dbReference type="InterPro" id="IPR005467">
    <property type="entry name" value="His_kinase_dom"/>
</dbReference>
<evidence type="ECO:0000256" key="2">
    <source>
        <dbReference type="ARBA" id="ARBA00004651"/>
    </source>
</evidence>
<dbReference type="PROSITE" id="PS50112">
    <property type="entry name" value="PAS"/>
    <property type="match status" value="1"/>
</dbReference>
<evidence type="ECO:0000313" key="22">
    <source>
        <dbReference type="EMBL" id="TVM19489.1"/>
    </source>
</evidence>
<dbReference type="Gene3D" id="3.30.450.20">
    <property type="entry name" value="PAS domain"/>
    <property type="match status" value="2"/>
</dbReference>
<dbReference type="EMBL" id="QMIE01000002">
    <property type="protein sequence ID" value="TVM19489.1"/>
    <property type="molecule type" value="Genomic_DNA"/>
</dbReference>
<dbReference type="PROSITE" id="PS50894">
    <property type="entry name" value="HPT"/>
    <property type="match status" value="1"/>
</dbReference>
<dbReference type="SMART" id="SM00388">
    <property type="entry name" value="HisKA"/>
    <property type="match status" value="1"/>
</dbReference>
<evidence type="ECO:0000256" key="3">
    <source>
        <dbReference type="ARBA" id="ARBA00012438"/>
    </source>
</evidence>
<keyword evidence="5 15" id="KW-0597">Phosphoprotein</keyword>
<dbReference type="Pfam" id="PF00512">
    <property type="entry name" value="HisKA"/>
    <property type="match status" value="1"/>
</dbReference>
<dbReference type="SUPFAM" id="SSF55785">
    <property type="entry name" value="PYP-like sensor domain (PAS domain)"/>
    <property type="match status" value="2"/>
</dbReference>
<dbReference type="AlphaFoldDB" id="A0A7M3MIU9"/>
<feature type="modified residue" description="4-aspartylphosphate" evidence="15">
    <location>
        <position position="632"/>
    </location>
</feature>
<dbReference type="CDD" id="cd16922">
    <property type="entry name" value="HATPase_EvgS-ArcB-TorS-like"/>
    <property type="match status" value="1"/>
</dbReference>
<keyword evidence="23" id="KW-1185">Reference proteome</keyword>
<dbReference type="SMART" id="SM00091">
    <property type="entry name" value="PAS"/>
    <property type="match status" value="2"/>
</dbReference>
<dbReference type="PRINTS" id="PR00344">
    <property type="entry name" value="BCTRLSENSOR"/>
</dbReference>
<evidence type="ECO:0000256" key="14">
    <source>
        <dbReference type="PROSITE-ProRule" id="PRU00110"/>
    </source>
</evidence>
<dbReference type="InterPro" id="IPR008207">
    <property type="entry name" value="Sig_transdc_His_kin_Hpt_dom"/>
</dbReference>
<evidence type="ECO:0000256" key="1">
    <source>
        <dbReference type="ARBA" id="ARBA00000085"/>
    </source>
</evidence>
<evidence type="ECO:0000256" key="11">
    <source>
        <dbReference type="ARBA" id="ARBA00022989"/>
    </source>
</evidence>
<evidence type="ECO:0000259" key="18">
    <source>
        <dbReference type="PROSITE" id="PS50110"/>
    </source>
</evidence>
<evidence type="ECO:0000259" key="17">
    <source>
        <dbReference type="PROSITE" id="PS50109"/>
    </source>
</evidence>
<dbReference type="PROSITE" id="PS50113">
    <property type="entry name" value="PAC"/>
    <property type="match status" value="1"/>
</dbReference>
<feature type="domain" description="PAC" evidence="20">
    <location>
        <begin position="256"/>
        <end position="306"/>
    </location>
</feature>
<dbReference type="PROSITE" id="PS50110">
    <property type="entry name" value="RESPONSE_REGULATORY"/>
    <property type="match status" value="1"/>
</dbReference>
<dbReference type="InterPro" id="IPR000700">
    <property type="entry name" value="PAS-assoc_C"/>
</dbReference>
<organism evidence="22 23">
    <name type="scientific">Oceanidesulfovibrio indonesiensis</name>
    <dbReference type="NCBI Taxonomy" id="54767"/>
    <lineage>
        <taxon>Bacteria</taxon>
        <taxon>Pseudomonadati</taxon>
        <taxon>Thermodesulfobacteriota</taxon>
        <taxon>Desulfovibrionia</taxon>
        <taxon>Desulfovibrionales</taxon>
        <taxon>Desulfovibrionaceae</taxon>
        <taxon>Oceanidesulfovibrio</taxon>
    </lineage>
</organism>
<evidence type="ECO:0000256" key="10">
    <source>
        <dbReference type="ARBA" id="ARBA00022840"/>
    </source>
</evidence>
<evidence type="ECO:0000256" key="8">
    <source>
        <dbReference type="ARBA" id="ARBA00022741"/>
    </source>
</evidence>
<dbReference type="GO" id="GO:0005886">
    <property type="term" value="C:plasma membrane"/>
    <property type="evidence" value="ECO:0007669"/>
    <property type="project" value="UniProtKB-SubCell"/>
</dbReference>
<evidence type="ECO:0000256" key="12">
    <source>
        <dbReference type="ARBA" id="ARBA00023012"/>
    </source>
</evidence>
<dbReference type="Pfam" id="PF01627">
    <property type="entry name" value="Hpt"/>
    <property type="match status" value="1"/>
</dbReference>
<dbReference type="InterPro" id="IPR000014">
    <property type="entry name" value="PAS"/>
</dbReference>
<dbReference type="PANTHER" id="PTHR45339">
    <property type="entry name" value="HYBRID SIGNAL TRANSDUCTION HISTIDINE KINASE J"/>
    <property type="match status" value="1"/>
</dbReference>
<dbReference type="OrthoDB" id="5437181at2"/>
<dbReference type="EC" id="2.7.13.3" evidence="3"/>
<dbReference type="InterPro" id="IPR003661">
    <property type="entry name" value="HisK_dim/P_dom"/>
</dbReference>
<comment type="subcellular location">
    <subcellularLocation>
        <location evidence="2">Cell membrane</location>
        <topology evidence="2">Multi-pass membrane protein</topology>
    </subcellularLocation>
</comment>
<dbReference type="Gene3D" id="1.20.120.160">
    <property type="entry name" value="HPT domain"/>
    <property type="match status" value="1"/>
</dbReference>
<keyword evidence="16" id="KW-0175">Coiled coil</keyword>
<dbReference type="Gene3D" id="3.30.565.10">
    <property type="entry name" value="Histidine kinase-like ATPase, C-terminal domain"/>
    <property type="match status" value="1"/>
</dbReference>
<evidence type="ECO:0000256" key="15">
    <source>
        <dbReference type="PROSITE-ProRule" id="PRU00169"/>
    </source>
</evidence>